<dbReference type="GO" id="GO:1990178">
    <property type="term" value="C:HU-DNA complex"/>
    <property type="evidence" value="ECO:0007669"/>
    <property type="project" value="UniProtKB-ARBA"/>
</dbReference>
<accession>C0WDP9</accession>
<dbReference type="PANTHER" id="PTHR33175:SF3">
    <property type="entry name" value="DNA-BINDING PROTEIN HU-BETA"/>
    <property type="match status" value="1"/>
</dbReference>
<proteinExistence type="inferred from homology"/>
<dbReference type="GO" id="GO:0003677">
    <property type="term" value="F:DNA binding"/>
    <property type="evidence" value="ECO:0007669"/>
    <property type="project" value="UniProtKB-KW"/>
</dbReference>
<dbReference type="SUPFAM" id="SSF47729">
    <property type="entry name" value="IHF-like DNA-binding proteins"/>
    <property type="match status" value="1"/>
</dbReference>
<keyword evidence="3 5" id="KW-0238">DNA-binding</keyword>
<comment type="similarity">
    <text evidence="1 4">Belongs to the bacterial histone-like protein family.</text>
</comment>
<dbReference type="RefSeq" id="WP_009016050.1">
    <property type="nucleotide sequence ID" value="NZ_ACGB01000035.1"/>
</dbReference>
<dbReference type="GeneID" id="92878958"/>
<evidence type="ECO:0000256" key="2">
    <source>
        <dbReference type="ARBA" id="ARBA00023067"/>
    </source>
</evidence>
<dbReference type="OrthoDB" id="9799835at2"/>
<dbReference type="FunFam" id="4.10.520.10:FF:000001">
    <property type="entry name" value="DNA-binding protein HU"/>
    <property type="match status" value="1"/>
</dbReference>
<dbReference type="Pfam" id="PF00216">
    <property type="entry name" value="Bac_DNA_binding"/>
    <property type="match status" value="1"/>
</dbReference>
<dbReference type="Gene3D" id="4.10.520.10">
    <property type="entry name" value="IHF-like DNA-binding proteins"/>
    <property type="match status" value="1"/>
</dbReference>
<name>C0WDP9_9FIRM</name>
<organism evidence="5 6">
    <name type="scientific">Acidaminococcus intestini</name>
    <dbReference type="NCBI Taxonomy" id="187327"/>
    <lineage>
        <taxon>Bacteria</taxon>
        <taxon>Bacillati</taxon>
        <taxon>Bacillota</taxon>
        <taxon>Negativicutes</taxon>
        <taxon>Acidaminococcales</taxon>
        <taxon>Acidaminococcaceae</taxon>
        <taxon>Acidaminococcus</taxon>
    </lineage>
</organism>
<dbReference type="GO" id="GO:0030527">
    <property type="term" value="F:structural constituent of chromatin"/>
    <property type="evidence" value="ECO:0007669"/>
    <property type="project" value="InterPro"/>
</dbReference>
<dbReference type="GO" id="GO:0010467">
    <property type="term" value="P:gene expression"/>
    <property type="evidence" value="ECO:0007669"/>
    <property type="project" value="UniProtKB-ARBA"/>
</dbReference>
<dbReference type="InterPro" id="IPR000119">
    <property type="entry name" value="Hist_DNA-bd"/>
</dbReference>
<dbReference type="CDD" id="cd13831">
    <property type="entry name" value="HU"/>
    <property type="match status" value="1"/>
</dbReference>
<comment type="caution">
    <text evidence="5">The sequence shown here is derived from an EMBL/GenBank/DDBJ whole genome shotgun (WGS) entry which is preliminary data.</text>
</comment>
<dbReference type="InterPro" id="IPR010992">
    <property type="entry name" value="IHF-like_DNA-bd_dom_sf"/>
</dbReference>
<reference evidence="5" key="1">
    <citation type="submission" date="2021-02" db="EMBL/GenBank/DDBJ databases">
        <title>Infant gut strain persistence is associated with maternal origin, phylogeny, and functional potential including surface adhesion and iron acquisition.</title>
        <authorList>
            <person name="Lou Y.C."/>
        </authorList>
    </citation>
    <scope>NUCLEOTIDE SEQUENCE</scope>
    <source>
        <strain evidence="5">L3_106_000M1_dasL3_106_000M1_concoct_15</strain>
    </source>
</reference>
<dbReference type="GO" id="GO:0006270">
    <property type="term" value="P:DNA replication initiation"/>
    <property type="evidence" value="ECO:0007669"/>
    <property type="project" value="UniProtKB-ARBA"/>
</dbReference>
<dbReference type="GO" id="GO:0005829">
    <property type="term" value="C:cytosol"/>
    <property type="evidence" value="ECO:0007669"/>
    <property type="project" value="UniProtKB-ARBA"/>
</dbReference>
<evidence type="ECO:0000313" key="5">
    <source>
        <dbReference type="EMBL" id="MBS5518986.1"/>
    </source>
</evidence>
<dbReference type="GO" id="GO:0042802">
    <property type="term" value="F:identical protein binding"/>
    <property type="evidence" value="ECO:0007669"/>
    <property type="project" value="UniProtKB-ARBA"/>
</dbReference>
<protein>
    <submittedName>
        <fullName evidence="5">HU family DNA-binding protein</fullName>
    </submittedName>
</protein>
<dbReference type="AlphaFoldDB" id="C0WDP9"/>
<evidence type="ECO:0000256" key="4">
    <source>
        <dbReference type="RuleBase" id="RU003939"/>
    </source>
</evidence>
<dbReference type="PRINTS" id="PR01727">
    <property type="entry name" value="DNABINDINGHU"/>
</dbReference>
<dbReference type="GO" id="GO:0030261">
    <property type="term" value="P:chromosome condensation"/>
    <property type="evidence" value="ECO:0007669"/>
    <property type="project" value="UniProtKB-KW"/>
</dbReference>
<keyword evidence="2" id="KW-0226">DNA condensation</keyword>
<dbReference type="PROSITE" id="PS00045">
    <property type="entry name" value="HISTONE_LIKE"/>
    <property type="match status" value="1"/>
</dbReference>
<dbReference type="SMART" id="SM00411">
    <property type="entry name" value="BHL"/>
    <property type="match status" value="1"/>
</dbReference>
<dbReference type="PANTHER" id="PTHR33175">
    <property type="entry name" value="DNA-BINDING PROTEIN HU"/>
    <property type="match status" value="1"/>
</dbReference>
<dbReference type="Proteomes" id="UP000754226">
    <property type="component" value="Unassembled WGS sequence"/>
</dbReference>
<evidence type="ECO:0000256" key="3">
    <source>
        <dbReference type="ARBA" id="ARBA00023125"/>
    </source>
</evidence>
<evidence type="ECO:0000256" key="1">
    <source>
        <dbReference type="ARBA" id="ARBA00010529"/>
    </source>
</evidence>
<dbReference type="EMBL" id="JAGZCZ010000001">
    <property type="protein sequence ID" value="MBS5518986.1"/>
    <property type="molecule type" value="Genomic_DNA"/>
</dbReference>
<evidence type="ECO:0000313" key="6">
    <source>
        <dbReference type="Proteomes" id="UP000754226"/>
    </source>
</evidence>
<gene>
    <name evidence="5" type="ORF">KHX13_01375</name>
</gene>
<dbReference type="GO" id="GO:1990103">
    <property type="term" value="C:DnaA-HU complex"/>
    <property type="evidence" value="ECO:0007669"/>
    <property type="project" value="UniProtKB-ARBA"/>
</dbReference>
<dbReference type="InterPro" id="IPR020816">
    <property type="entry name" value="Histone-like_DNA-bd_CS"/>
</dbReference>
<sequence>MNKSELISEVASKTAMPKKDAEKAVNAFIDTVKEAIAQKDKVQLIGFGTFEARVRKARNGKNPRTGETIKIKKATVPAFKAGKAFKDAVNK</sequence>